<keyword evidence="7 9" id="KW-0275">Fatty acid biosynthesis</keyword>
<comment type="function">
    <text evidence="1 9">This protein is a component of the acetyl coenzyme A carboxylase complex; first, biotin carboxylase catalyzes the carboxylation of the carrier protein and then the transcarboxylase transfers the carboxyl group to form malonyl-CoA.</text>
</comment>
<evidence type="ECO:0000256" key="5">
    <source>
        <dbReference type="ARBA" id="ARBA00022832"/>
    </source>
</evidence>
<reference evidence="12 13" key="1">
    <citation type="submission" date="2018-07" db="EMBL/GenBank/DDBJ databases">
        <title>Genomic Encyclopedia of Type Strains, Phase IV (KMG-IV): sequencing the most valuable type-strain genomes for metagenomic binning, comparative biology and taxonomic classification.</title>
        <authorList>
            <person name="Goeker M."/>
        </authorList>
    </citation>
    <scope>NUCLEOTIDE SEQUENCE [LARGE SCALE GENOMIC DNA]</scope>
    <source>
        <strain evidence="12 13">DSM 5603</strain>
    </source>
</reference>
<dbReference type="RefSeq" id="WP_170222064.1">
    <property type="nucleotide sequence ID" value="NZ_BJMI01000050.1"/>
</dbReference>
<evidence type="ECO:0000313" key="14">
    <source>
        <dbReference type="Proteomes" id="UP000562982"/>
    </source>
</evidence>
<dbReference type="InterPro" id="IPR000089">
    <property type="entry name" value="Biotin_lipoyl"/>
</dbReference>
<keyword evidence="5 9" id="KW-0276">Fatty acid metabolism</keyword>
<reference evidence="11 14" key="2">
    <citation type="submission" date="2020-04" db="EMBL/GenBank/DDBJ databases">
        <title>Description of novel Gluconacetobacter.</title>
        <authorList>
            <person name="Sombolestani A."/>
        </authorList>
    </citation>
    <scope>NUCLEOTIDE SEQUENCE [LARGE SCALE GENOMIC DNA]</scope>
    <source>
        <strain evidence="11 14">LMG 1382</strain>
    </source>
</reference>
<evidence type="ECO:0000256" key="7">
    <source>
        <dbReference type="ARBA" id="ARBA00023160"/>
    </source>
</evidence>
<evidence type="ECO:0000313" key="12">
    <source>
        <dbReference type="EMBL" id="RDI36870.1"/>
    </source>
</evidence>
<dbReference type="Proteomes" id="UP000562982">
    <property type="component" value="Unassembled WGS sequence"/>
</dbReference>
<dbReference type="UniPathway" id="UPA00094"/>
<comment type="pathway">
    <text evidence="2 9">Lipid metabolism; fatty acid biosynthesis.</text>
</comment>
<dbReference type="PANTHER" id="PTHR45266">
    <property type="entry name" value="OXALOACETATE DECARBOXYLASE ALPHA CHAIN"/>
    <property type="match status" value="1"/>
</dbReference>
<dbReference type="EMBL" id="QQAW01000008">
    <property type="protein sequence ID" value="RDI36870.1"/>
    <property type="molecule type" value="Genomic_DNA"/>
</dbReference>
<dbReference type="PRINTS" id="PR01071">
    <property type="entry name" value="ACOABIOTINCC"/>
</dbReference>
<dbReference type="InterPro" id="IPR011053">
    <property type="entry name" value="Single_hybrid_motif"/>
</dbReference>
<dbReference type="PROSITE" id="PS00188">
    <property type="entry name" value="BIOTIN"/>
    <property type="match status" value="1"/>
</dbReference>
<dbReference type="Pfam" id="PF00364">
    <property type="entry name" value="Biotin_lipoyl"/>
    <property type="match status" value="1"/>
</dbReference>
<evidence type="ECO:0000256" key="9">
    <source>
        <dbReference type="RuleBase" id="RU364072"/>
    </source>
</evidence>
<dbReference type="InterPro" id="IPR050709">
    <property type="entry name" value="Biotin_Carboxyl_Carrier/Decarb"/>
</dbReference>
<evidence type="ECO:0000256" key="3">
    <source>
        <dbReference type="ARBA" id="ARBA00017562"/>
    </source>
</evidence>
<evidence type="ECO:0000313" key="13">
    <source>
        <dbReference type="Proteomes" id="UP000254958"/>
    </source>
</evidence>
<sequence>MAKMQSLGIAELAYEARGEAIRLVADARSGTMGVGADSPDMVEPLKECRDITAPRFIHSSMHGVFYRSDAPHAPPLVDVGSLVKAGDPLCVVEAMKMLSKIEAEYAFRVMRVLMKDGDVVSPGVALFEVEPIDA</sequence>
<name>A0A370G0W3_GLULI</name>
<evidence type="ECO:0000256" key="1">
    <source>
        <dbReference type="ARBA" id="ARBA00003761"/>
    </source>
</evidence>
<evidence type="ECO:0000256" key="8">
    <source>
        <dbReference type="ARBA" id="ARBA00023267"/>
    </source>
</evidence>
<dbReference type="AlphaFoldDB" id="A0A370G0W3"/>
<dbReference type="EMBL" id="JABEQI010000007">
    <property type="protein sequence ID" value="MBB2187315.1"/>
    <property type="molecule type" value="Genomic_DNA"/>
</dbReference>
<dbReference type="Gene3D" id="2.40.50.100">
    <property type="match status" value="1"/>
</dbReference>
<dbReference type="InterPro" id="IPR001882">
    <property type="entry name" value="Biotin_BS"/>
</dbReference>
<dbReference type="CDD" id="cd06850">
    <property type="entry name" value="biotinyl_domain"/>
    <property type="match status" value="1"/>
</dbReference>
<organism evidence="12 13">
    <name type="scientific">Gluconacetobacter liquefaciens</name>
    <name type="common">Acetobacter liquefaciens</name>
    <dbReference type="NCBI Taxonomy" id="89584"/>
    <lineage>
        <taxon>Bacteria</taxon>
        <taxon>Pseudomonadati</taxon>
        <taxon>Pseudomonadota</taxon>
        <taxon>Alphaproteobacteria</taxon>
        <taxon>Acetobacterales</taxon>
        <taxon>Acetobacteraceae</taxon>
        <taxon>Gluconacetobacter</taxon>
    </lineage>
</organism>
<comment type="caution">
    <text evidence="12">The sequence shown here is derived from an EMBL/GenBank/DDBJ whole genome shotgun (WGS) entry which is preliminary data.</text>
</comment>
<evidence type="ECO:0000256" key="2">
    <source>
        <dbReference type="ARBA" id="ARBA00005194"/>
    </source>
</evidence>
<dbReference type="PANTHER" id="PTHR45266:SF3">
    <property type="entry name" value="OXALOACETATE DECARBOXYLASE ALPHA CHAIN"/>
    <property type="match status" value="1"/>
</dbReference>
<dbReference type="GO" id="GO:0006633">
    <property type="term" value="P:fatty acid biosynthetic process"/>
    <property type="evidence" value="ECO:0007669"/>
    <property type="project" value="UniProtKB-UniPathway"/>
</dbReference>
<dbReference type="InterPro" id="IPR001249">
    <property type="entry name" value="AcCoA_biotinCC"/>
</dbReference>
<dbReference type="Proteomes" id="UP000254958">
    <property type="component" value="Unassembled WGS sequence"/>
</dbReference>
<keyword evidence="13" id="KW-1185">Reference proteome</keyword>
<evidence type="ECO:0000256" key="6">
    <source>
        <dbReference type="ARBA" id="ARBA00023098"/>
    </source>
</evidence>
<dbReference type="PROSITE" id="PS50968">
    <property type="entry name" value="BIOTINYL_LIPOYL"/>
    <property type="match status" value="1"/>
</dbReference>
<dbReference type="GO" id="GO:0009317">
    <property type="term" value="C:acetyl-CoA carboxylase complex"/>
    <property type="evidence" value="ECO:0007669"/>
    <property type="project" value="InterPro"/>
</dbReference>
<feature type="domain" description="Lipoyl-binding" evidence="10">
    <location>
        <begin position="48"/>
        <end position="130"/>
    </location>
</feature>
<dbReference type="SUPFAM" id="SSF51230">
    <property type="entry name" value="Single hybrid motif"/>
    <property type="match status" value="1"/>
</dbReference>
<accession>A0A370G0W3</accession>
<evidence type="ECO:0000256" key="4">
    <source>
        <dbReference type="ARBA" id="ARBA00022516"/>
    </source>
</evidence>
<keyword evidence="8 9" id="KW-0092">Biotin</keyword>
<keyword evidence="4 9" id="KW-0444">Lipid biosynthesis</keyword>
<evidence type="ECO:0000313" key="11">
    <source>
        <dbReference type="EMBL" id="MBB2187315.1"/>
    </source>
</evidence>
<protein>
    <recommendedName>
        <fullName evidence="3 9">Biotin carboxyl carrier protein of acetyl-CoA carboxylase</fullName>
    </recommendedName>
</protein>
<evidence type="ECO:0000259" key="10">
    <source>
        <dbReference type="PROSITE" id="PS50968"/>
    </source>
</evidence>
<keyword evidence="6 9" id="KW-0443">Lipid metabolism</keyword>
<gene>
    <name evidence="12" type="ORF">C7453_108164</name>
    <name evidence="11" type="ORF">HLH32_13185</name>
</gene>
<dbReference type="GO" id="GO:0003989">
    <property type="term" value="F:acetyl-CoA carboxylase activity"/>
    <property type="evidence" value="ECO:0007669"/>
    <property type="project" value="InterPro"/>
</dbReference>
<proteinExistence type="predicted"/>